<dbReference type="GO" id="GO:0005886">
    <property type="term" value="C:plasma membrane"/>
    <property type="evidence" value="ECO:0007669"/>
    <property type="project" value="InterPro"/>
</dbReference>
<evidence type="ECO:0000313" key="9">
    <source>
        <dbReference type="EMBL" id="AYQ54902.1"/>
    </source>
</evidence>
<dbReference type="PANTHER" id="PTHR43833:SF5">
    <property type="entry name" value="TRK SYSTEM POTASSIUM UPTAKE PROTEIN TRKA"/>
    <property type="match status" value="1"/>
</dbReference>
<dbReference type="GO" id="GO:0015079">
    <property type="term" value="F:potassium ion transmembrane transporter activity"/>
    <property type="evidence" value="ECO:0007669"/>
    <property type="project" value="InterPro"/>
</dbReference>
<reference evidence="9 10" key="1">
    <citation type="submission" date="2016-10" db="EMBL/GenBank/DDBJ databases">
        <title>Complete genome of the TMA-utilizing, human hosted archaeon Methanomethylophilus alvus Gen. nov, sp. nov., strain Mx-05, derived from a pure culture.</title>
        <authorList>
            <person name="Brugere J.-F."/>
            <person name="Ben Hania W."/>
            <person name="Chaudhary P.P."/>
            <person name="Gaci N."/>
            <person name="Borrel G."/>
            <person name="Cao Van Tuat L."/>
            <person name="Fardeau M.-L."/>
            <person name="Harris H.M.B."/>
            <person name="O'Toole P.W."/>
            <person name="Ollivier B."/>
        </authorList>
    </citation>
    <scope>NUCLEOTIDE SEQUENCE [LARGE SCALE GENOMIC DNA]</scope>
    <source>
        <strain evidence="9 10">Mx-05</strain>
    </source>
</reference>
<dbReference type="SUPFAM" id="SSF116726">
    <property type="entry name" value="TrkA C-terminal domain-like"/>
    <property type="match status" value="2"/>
</dbReference>
<dbReference type="PROSITE" id="PS51201">
    <property type="entry name" value="RCK_N"/>
    <property type="match status" value="2"/>
</dbReference>
<dbReference type="InterPro" id="IPR036291">
    <property type="entry name" value="NAD(P)-bd_dom_sf"/>
</dbReference>
<dbReference type="OMA" id="IACQVAY"/>
<keyword evidence="6" id="KW-0406">Ion transport</keyword>
<dbReference type="Gene3D" id="3.30.70.1450">
    <property type="entry name" value="Regulator of K+ conductance, C-terminal domain"/>
    <property type="match status" value="2"/>
</dbReference>
<proteinExistence type="predicted"/>
<dbReference type="EMBL" id="CP017686">
    <property type="protein sequence ID" value="AYQ54902.1"/>
    <property type="molecule type" value="Genomic_DNA"/>
</dbReference>
<dbReference type="PANTHER" id="PTHR43833">
    <property type="entry name" value="POTASSIUM CHANNEL PROTEIN 2-RELATED-RELATED"/>
    <property type="match status" value="1"/>
</dbReference>
<dbReference type="GeneID" id="41321536"/>
<dbReference type="PROSITE" id="PS51202">
    <property type="entry name" value="RCK_C"/>
    <property type="match status" value="2"/>
</dbReference>
<dbReference type="AlphaFoldDB" id="A0A3G3IHA5"/>
<protein>
    <submittedName>
        <fullName evidence="9">Potassium transporter</fullName>
    </submittedName>
</protein>
<keyword evidence="5" id="KW-0520">NAD</keyword>
<dbReference type="InterPro" id="IPR036721">
    <property type="entry name" value="RCK_C_sf"/>
</dbReference>
<evidence type="ECO:0000256" key="2">
    <source>
        <dbReference type="ARBA" id="ARBA00022448"/>
    </source>
</evidence>
<dbReference type="RefSeq" id="WP_015504632.1">
    <property type="nucleotide sequence ID" value="NZ_CAYAVP010000051.1"/>
</dbReference>
<keyword evidence="3" id="KW-0633">Potassium transport</keyword>
<evidence type="ECO:0000259" key="7">
    <source>
        <dbReference type="PROSITE" id="PS51201"/>
    </source>
</evidence>
<evidence type="ECO:0000256" key="6">
    <source>
        <dbReference type="ARBA" id="ARBA00023065"/>
    </source>
</evidence>
<comment type="function">
    <text evidence="1">Part of a potassium transport system.</text>
</comment>
<evidence type="ECO:0000256" key="1">
    <source>
        <dbReference type="ARBA" id="ARBA00003660"/>
    </source>
</evidence>
<feature type="domain" description="RCK C-terminal" evidence="8">
    <location>
        <begin position="363"/>
        <end position="444"/>
    </location>
</feature>
<name>A0A3G3IHA5_9ARCH</name>
<organism evidence="9 10">
    <name type="scientific">Methanomethylophilus alvi</name>
    <dbReference type="NCBI Taxonomy" id="1291540"/>
    <lineage>
        <taxon>Archaea</taxon>
        <taxon>Methanobacteriati</taxon>
        <taxon>Thermoplasmatota</taxon>
        <taxon>Thermoplasmata</taxon>
        <taxon>Methanomassiliicoccales</taxon>
        <taxon>Methanomethylophilaceae</taxon>
        <taxon>Methanomethylophilus</taxon>
    </lineage>
</organism>
<evidence type="ECO:0000256" key="3">
    <source>
        <dbReference type="ARBA" id="ARBA00022538"/>
    </source>
</evidence>
<feature type="domain" description="RCK C-terminal" evidence="8">
    <location>
        <begin position="136"/>
        <end position="217"/>
    </location>
</feature>
<dbReference type="InterPro" id="IPR006037">
    <property type="entry name" value="RCK_C"/>
</dbReference>
<dbReference type="InterPro" id="IPR003148">
    <property type="entry name" value="RCK_N"/>
</dbReference>
<evidence type="ECO:0000256" key="5">
    <source>
        <dbReference type="ARBA" id="ARBA00023027"/>
    </source>
</evidence>
<dbReference type="Proteomes" id="UP000273278">
    <property type="component" value="Chromosome"/>
</dbReference>
<dbReference type="SUPFAM" id="SSF51735">
    <property type="entry name" value="NAD(P)-binding Rossmann-fold domains"/>
    <property type="match status" value="2"/>
</dbReference>
<feature type="domain" description="RCK N-terminal" evidence="7">
    <location>
        <begin position="1"/>
        <end position="118"/>
    </location>
</feature>
<feature type="domain" description="RCK N-terminal" evidence="7">
    <location>
        <begin position="221"/>
        <end position="340"/>
    </location>
</feature>
<keyword evidence="2" id="KW-0813">Transport</keyword>
<dbReference type="InterPro" id="IPR050721">
    <property type="entry name" value="Trk_Ktr_HKT_K-transport"/>
</dbReference>
<accession>A0A3G3IHA5</accession>
<evidence type="ECO:0000259" key="8">
    <source>
        <dbReference type="PROSITE" id="PS51202"/>
    </source>
</evidence>
<dbReference type="Pfam" id="PF02254">
    <property type="entry name" value="TrkA_N"/>
    <property type="match status" value="2"/>
</dbReference>
<dbReference type="InterPro" id="IPR006036">
    <property type="entry name" value="K_uptake_TrkA"/>
</dbReference>
<evidence type="ECO:0000256" key="4">
    <source>
        <dbReference type="ARBA" id="ARBA00022958"/>
    </source>
</evidence>
<dbReference type="Gene3D" id="3.40.50.720">
    <property type="entry name" value="NAD(P)-binding Rossmann-like Domain"/>
    <property type="match status" value="2"/>
</dbReference>
<dbReference type="PRINTS" id="PR00335">
    <property type="entry name" value="KUPTAKETRKA"/>
</dbReference>
<evidence type="ECO:0000313" key="10">
    <source>
        <dbReference type="Proteomes" id="UP000273278"/>
    </source>
</evidence>
<dbReference type="Pfam" id="PF02080">
    <property type="entry name" value="TrkA_C"/>
    <property type="match status" value="2"/>
</dbReference>
<sequence length="449" mass="49280">MKVIIVGAGNVGMASAEAASRNNDILMIDKDPVRAEAAKNTLPVSVLKEDGSNPKILKEAIERTNADVILSSVPDDAINLFICVAAKNIKPGIRTIACIRNPDYMTVEMKSVDLLVSPESITAEKIIKMATLENATTFDRLSIKGMCVVTFRIENGQKVIGKTVIDMDIPEGCTIVAIYRGEETILDVAATELRNNDRLCVMGTDEGIQKFNDAIGVKKDIREIVILGAGQSGIEIGKTLCSSPEKYFVKMIDDDLARCREASKALKEAIVVNGPIVDPLFLRSESVDRADVIISVSPMDERNLLACMTALRFGTRKIVSRYSMEEYEEIFKYAGIESVVGYHRVIVNEISRAAVIAIDDRSNGFIRMERPNDFLFGIDVKPGIPICGMMLGDIKVPEGVRLTAVIRDGKVFYPNLTTKFQEGDQVMVYTHMADPIKLSALLGNQIPEL</sequence>
<keyword evidence="4" id="KW-0630">Potassium</keyword>
<gene>
    <name evidence="9" type="ORF">BKD89_03665</name>
</gene>